<sequence length="212" mass="22882">MVLASEVTERQLAELAGNLVKEQEGTKPTTSTVSTISTTSTISTISTTNDISFNSITSLLSQHKFLLVTMAQKFFGPDFNAEEEWAKLEAPVAASWEMDIEQADLVGVQEAEVIDLTSPDDDMEYVELIGVQEAEVIDLTSPDDDDDVFFPSPAASPAPAPPSPAPAPLSPAPAVSPPAPIPRHAAFNGDYHKNPYNFKHYGLNYLGLYVDN</sequence>
<dbReference type="RefSeq" id="XP_022084197.1">
    <property type="nucleotide sequence ID" value="XM_022228505.1"/>
</dbReference>
<dbReference type="Proteomes" id="UP000694845">
    <property type="component" value="Unplaced"/>
</dbReference>
<feature type="region of interest" description="Disordered" evidence="1">
    <location>
        <begin position="142"/>
        <end position="176"/>
    </location>
</feature>
<proteinExistence type="predicted"/>
<reference evidence="3" key="1">
    <citation type="submission" date="2025-08" db="UniProtKB">
        <authorList>
            <consortium name="RefSeq"/>
        </authorList>
    </citation>
    <scope>IDENTIFICATION</scope>
</reference>
<accession>A0A8B7XVC0</accession>
<name>A0A8B7XVC0_ACAPL</name>
<protein>
    <submittedName>
        <fullName evidence="3">Uncharacterized protein LOC110975752</fullName>
    </submittedName>
</protein>
<keyword evidence="2" id="KW-1185">Reference proteome</keyword>
<evidence type="ECO:0000256" key="1">
    <source>
        <dbReference type="SAM" id="MobiDB-lite"/>
    </source>
</evidence>
<organism evidence="2 3">
    <name type="scientific">Acanthaster planci</name>
    <name type="common">Crown-of-thorns starfish</name>
    <dbReference type="NCBI Taxonomy" id="133434"/>
    <lineage>
        <taxon>Eukaryota</taxon>
        <taxon>Metazoa</taxon>
        <taxon>Echinodermata</taxon>
        <taxon>Eleutherozoa</taxon>
        <taxon>Asterozoa</taxon>
        <taxon>Asteroidea</taxon>
        <taxon>Valvatacea</taxon>
        <taxon>Valvatida</taxon>
        <taxon>Acanthasteridae</taxon>
        <taxon>Acanthaster</taxon>
    </lineage>
</organism>
<evidence type="ECO:0000313" key="3">
    <source>
        <dbReference type="RefSeq" id="XP_022084197.1"/>
    </source>
</evidence>
<dbReference type="AlphaFoldDB" id="A0A8B7XVC0"/>
<feature type="compositionally biased region" description="Pro residues" evidence="1">
    <location>
        <begin position="154"/>
        <end position="176"/>
    </location>
</feature>
<dbReference type="GeneID" id="110975752"/>
<dbReference type="KEGG" id="aplc:110975752"/>
<evidence type="ECO:0000313" key="2">
    <source>
        <dbReference type="Proteomes" id="UP000694845"/>
    </source>
</evidence>
<gene>
    <name evidence="3" type="primary">LOC110975752</name>
</gene>